<evidence type="ECO:0000256" key="1">
    <source>
        <dbReference type="SAM" id="MobiDB-lite"/>
    </source>
</evidence>
<feature type="compositionally biased region" description="Basic and acidic residues" evidence="1">
    <location>
        <begin position="24"/>
        <end position="38"/>
    </location>
</feature>
<protein>
    <recommendedName>
        <fullName evidence="3">RND efflux pump membrane fusion protein barrel-sandwich domain-containing protein</fullName>
    </recommendedName>
</protein>
<feature type="region of interest" description="Disordered" evidence="1">
    <location>
        <begin position="24"/>
        <end position="50"/>
    </location>
</feature>
<dbReference type="Gene3D" id="2.40.420.20">
    <property type="match status" value="1"/>
</dbReference>
<reference evidence="2" key="1">
    <citation type="submission" date="2016-10" db="EMBL/GenBank/DDBJ databases">
        <title>Sequence of Gallionella enrichment culture.</title>
        <authorList>
            <person name="Poehlein A."/>
            <person name="Muehling M."/>
            <person name="Daniel R."/>
        </authorList>
    </citation>
    <scope>NUCLEOTIDE SEQUENCE</scope>
</reference>
<accession>A0A1J5R5C9</accession>
<proteinExistence type="predicted"/>
<gene>
    <name evidence="2" type="ORF">GALL_309080</name>
</gene>
<sequence length="359" mass="38297">MKKQLAAVFLGTLLALGLGLRARADRDGDHDRDARSKPESAGIHPNAAPSEPLIRGAEMLELSKAAQALAGLQTQPLRASHHVPETQAYATVVDLQPLIDWRGRYQDAQAQMAITQSAATAAAQTEQRLRSLYQTGHNASLQAVQSAQATLLADQARAEAAQANARMLLDSARQQWGMVLTRWAAEPHASPFEALALRQQVLLRVILPMGSAMEHPPARIHVAGPGRGARASALFISASPQADAYVQEPVYFYRTPAGTLASGMRLVADLPQAGTPTGGVLIPASALVWHADQPWVFIQTDTMHFARIRVSEPVAVQGGWFVHQGFHPGQPIVTTGAQTLLSAQLAPKNGSGAGDDDDD</sequence>
<evidence type="ECO:0008006" key="3">
    <source>
        <dbReference type="Google" id="ProtNLM"/>
    </source>
</evidence>
<evidence type="ECO:0000313" key="2">
    <source>
        <dbReference type="EMBL" id="OIQ87220.1"/>
    </source>
</evidence>
<organism evidence="2">
    <name type="scientific">mine drainage metagenome</name>
    <dbReference type="NCBI Taxonomy" id="410659"/>
    <lineage>
        <taxon>unclassified sequences</taxon>
        <taxon>metagenomes</taxon>
        <taxon>ecological metagenomes</taxon>
    </lineage>
</organism>
<name>A0A1J5R5C9_9ZZZZ</name>
<dbReference type="AlphaFoldDB" id="A0A1J5R5C9"/>
<comment type="caution">
    <text evidence="2">The sequence shown here is derived from an EMBL/GenBank/DDBJ whole genome shotgun (WGS) entry which is preliminary data.</text>
</comment>
<dbReference type="EMBL" id="MLJW01000433">
    <property type="protein sequence ID" value="OIQ87220.1"/>
    <property type="molecule type" value="Genomic_DNA"/>
</dbReference>